<dbReference type="AlphaFoldDB" id="A0A4S2KVK5"/>
<proteinExistence type="predicted"/>
<keyword evidence="3" id="KW-1185">Reference proteome</keyword>
<reference evidence="2 3" key="1">
    <citation type="journal article" date="2019" name="Philos. Trans. R. Soc. Lond., B, Biol. Sci.">
        <title>Ant behaviour and brain gene expression of defending hosts depend on the ecological success of the intruding social parasite.</title>
        <authorList>
            <person name="Kaur R."/>
            <person name="Stoldt M."/>
            <person name="Jongepier E."/>
            <person name="Feldmeyer B."/>
            <person name="Menzel F."/>
            <person name="Bornberg-Bauer E."/>
            <person name="Foitzik S."/>
        </authorList>
    </citation>
    <scope>NUCLEOTIDE SEQUENCE [LARGE SCALE GENOMIC DNA]</scope>
    <source>
        <tissue evidence="2">Whole body</tissue>
    </source>
</reference>
<keyword evidence="1" id="KW-0812">Transmembrane</keyword>
<evidence type="ECO:0000313" key="3">
    <source>
        <dbReference type="Proteomes" id="UP000310200"/>
    </source>
</evidence>
<gene>
    <name evidence="2" type="ORF">DBV15_07703</name>
</gene>
<evidence type="ECO:0000256" key="1">
    <source>
        <dbReference type="SAM" id="Phobius"/>
    </source>
</evidence>
<protein>
    <submittedName>
        <fullName evidence="2">Uncharacterized protein</fullName>
    </submittedName>
</protein>
<dbReference type="EMBL" id="QBLH01001372">
    <property type="protein sequence ID" value="TGZ52117.1"/>
    <property type="molecule type" value="Genomic_DNA"/>
</dbReference>
<evidence type="ECO:0000313" key="2">
    <source>
        <dbReference type="EMBL" id="TGZ52117.1"/>
    </source>
</evidence>
<feature type="transmembrane region" description="Helical" evidence="1">
    <location>
        <begin position="6"/>
        <end position="27"/>
    </location>
</feature>
<organism evidence="2 3">
    <name type="scientific">Temnothorax longispinosus</name>
    <dbReference type="NCBI Taxonomy" id="300112"/>
    <lineage>
        <taxon>Eukaryota</taxon>
        <taxon>Metazoa</taxon>
        <taxon>Ecdysozoa</taxon>
        <taxon>Arthropoda</taxon>
        <taxon>Hexapoda</taxon>
        <taxon>Insecta</taxon>
        <taxon>Pterygota</taxon>
        <taxon>Neoptera</taxon>
        <taxon>Endopterygota</taxon>
        <taxon>Hymenoptera</taxon>
        <taxon>Apocrita</taxon>
        <taxon>Aculeata</taxon>
        <taxon>Formicoidea</taxon>
        <taxon>Formicidae</taxon>
        <taxon>Myrmicinae</taxon>
        <taxon>Temnothorax</taxon>
    </lineage>
</organism>
<keyword evidence="1" id="KW-1133">Transmembrane helix</keyword>
<keyword evidence="1" id="KW-0472">Membrane</keyword>
<comment type="caution">
    <text evidence="2">The sequence shown here is derived from an EMBL/GenBank/DDBJ whole genome shotgun (WGS) entry which is preliminary data.</text>
</comment>
<sequence length="168" mass="18651">MDNPIRVAMLQCGIVGVNFISTLFFLSSTCKQLQNARVTLVSTWDSWASIPVRATSTLDSSENNSGLWVCTWDSWANIWCLTASTADLWAMLLMKCRVWLRCLAGMGVAAPLILSNCKMISYCGKELRNIRNSTGSSTNLCAKPYRRCCETTAWIIAVKLQRNGPARS</sequence>
<accession>A0A4S2KVK5</accession>
<dbReference type="Proteomes" id="UP000310200">
    <property type="component" value="Unassembled WGS sequence"/>
</dbReference>
<name>A0A4S2KVK5_9HYME</name>